<dbReference type="Proteomes" id="UP000887159">
    <property type="component" value="Unassembled WGS sequence"/>
</dbReference>
<dbReference type="EMBL" id="BMAU01021197">
    <property type="protein sequence ID" value="GFX97295.1"/>
    <property type="molecule type" value="Genomic_DNA"/>
</dbReference>
<protein>
    <submittedName>
        <fullName evidence="1">Uncharacterized protein</fullName>
    </submittedName>
</protein>
<name>A0A8X6RMP5_TRICX</name>
<proteinExistence type="predicted"/>
<dbReference type="AlphaFoldDB" id="A0A8X6RMP5"/>
<gene>
    <name evidence="1" type="ORF">TNCV_1076661</name>
</gene>
<organism evidence="1 2">
    <name type="scientific">Trichonephila clavipes</name>
    <name type="common">Golden silk orbweaver</name>
    <name type="synonym">Nephila clavipes</name>
    <dbReference type="NCBI Taxonomy" id="2585209"/>
    <lineage>
        <taxon>Eukaryota</taxon>
        <taxon>Metazoa</taxon>
        <taxon>Ecdysozoa</taxon>
        <taxon>Arthropoda</taxon>
        <taxon>Chelicerata</taxon>
        <taxon>Arachnida</taxon>
        <taxon>Araneae</taxon>
        <taxon>Araneomorphae</taxon>
        <taxon>Entelegynae</taxon>
        <taxon>Araneoidea</taxon>
        <taxon>Nephilidae</taxon>
        <taxon>Trichonephila</taxon>
    </lineage>
</organism>
<accession>A0A8X6RMP5</accession>
<evidence type="ECO:0000313" key="1">
    <source>
        <dbReference type="EMBL" id="GFX97295.1"/>
    </source>
</evidence>
<sequence>MLTPELVPDSSYYHITTMRPELSAELQNDVFKPLERNHSSKKALNISSTDVCTLMVIMSKQEKAESECRVPGPGSFVGSSDKRRIITLMDYGNDLSEISRRTEAGPAATPQLAPFSLSPIPLAFRSVHLWGSLR</sequence>
<keyword evidence="2" id="KW-1185">Reference proteome</keyword>
<evidence type="ECO:0000313" key="2">
    <source>
        <dbReference type="Proteomes" id="UP000887159"/>
    </source>
</evidence>
<reference evidence="1" key="1">
    <citation type="submission" date="2020-08" db="EMBL/GenBank/DDBJ databases">
        <title>Multicomponent nature underlies the extraordinary mechanical properties of spider dragline silk.</title>
        <authorList>
            <person name="Kono N."/>
            <person name="Nakamura H."/>
            <person name="Mori M."/>
            <person name="Yoshida Y."/>
            <person name="Ohtoshi R."/>
            <person name="Malay A.D."/>
            <person name="Moran D.A.P."/>
            <person name="Tomita M."/>
            <person name="Numata K."/>
            <person name="Arakawa K."/>
        </authorList>
    </citation>
    <scope>NUCLEOTIDE SEQUENCE</scope>
</reference>
<comment type="caution">
    <text evidence="1">The sequence shown here is derived from an EMBL/GenBank/DDBJ whole genome shotgun (WGS) entry which is preliminary data.</text>
</comment>